<accession>A0ABY4DRB7</accession>
<dbReference type="Proteomes" id="UP000829817">
    <property type="component" value="Chromosome"/>
</dbReference>
<evidence type="ECO:0008006" key="7">
    <source>
        <dbReference type="Google" id="ProtNLM"/>
    </source>
</evidence>
<dbReference type="InterPro" id="IPR041092">
    <property type="entry name" value="PBECR1"/>
</dbReference>
<proteinExistence type="predicted"/>
<keyword evidence="6" id="KW-1185">Reference proteome</keyword>
<feature type="region of interest" description="Disordered" evidence="1">
    <location>
        <begin position="768"/>
        <end position="792"/>
    </location>
</feature>
<protein>
    <recommendedName>
        <fullName evidence="7">Phage MuF C-terminal domain-containing protein</fullName>
    </recommendedName>
</protein>
<gene>
    <name evidence="5" type="ORF">LVJ83_09815</name>
</gene>
<evidence type="ECO:0000259" key="2">
    <source>
        <dbReference type="Pfam" id="PF18760"/>
    </source>
</evidence>
<feature type="domain" description="Phage-Barnase-EndoU-ColicinE5/D-RelE-like nuclease" evidence="3">
    <location>
        <begin position="651"/>
        <end position="757"/>
    </location>
</feature>
<dbReference type="RefSeq" id="WP_244784319.1">
    <property type="nucleotide sequence ID" value="NZ_CP091508.1"/>
</dbReference>
<feature type="domain" description="Phage MuF C-terminal" evidence="4">
    <location>
        <begin position="1068"/>
        <end position="1177"/>
    </location>
</feature>
<organism evidence="5 6">
    <name type="scientific">Uruburuella testudinis</name>
    <dbReference type="NCBI Taxonomy" id="1282863"/>
    <lineage>
        <taxon>Bacteria</taxon>
        <taxon>Pseudomonadati</taxon>
        <taxon>Pseudomonadota</taxon>
        <taxon>Betaproteobacteria</taxon>
        <taxon>Neisseriales</taxon>
        <taxon>Neisseriaceae</taxon>
        <taxon>Uruburuella</taxon>
    </lineage>
</organism>
<evidence type="ECO:0000313" key="6">
    <source>
        <dbReference type="Proteomes" id="UP000829817"/>
    </source>
</evidence>
<dbReference type="Pfam" id="PF18809">
    <property type="entry name" value="PBECR1"/>
    <property type="match status" value="1"/>
</dbReference>
<evidence type="ECO:0000259" key="4">
    <source>
        <dbReference type="Pfam" id="PF18819"/>
    </source>
</evidence>
<dbReference type="Pfam" id="PF18819">
    <property type="entry name" value="MuF_C"/>
    <property type="match status" value="1"/>
</dbReference>
<feature type="compositionally biased region" description="Polar residues" evidence="1">
    <location>
        <begin position="294"/>
        <end position="305"/>
    </location>
</feature>
<evidence type="ECO:0000313" key="5">
    <source>
        <dbReference type="EMBL" id="UOO81255.1"/>
    </source>
</evidence>
<feature type="compositionally biased region" description="Acidic residues" evidence="1">
    <location>
        <begin position="314"/>
        <end position="343"/>
    </location>
</feature>
<feature type="domain" description="ART-PolyVal-like" evidence="2">
    <location>
        <begin position="432"/>
        <end position="610"/>
    </location>
</feature>
<sequence length="1500" mass="165850">MSQFGLDPAQVAAMDKPVLIRKLDEDVDIAKAAVASNEGGGLGMSALEQARADADRLPDFGSFTPSESGELNTPANRGFIRQFVGQMPTTVQAQMVDAQGLLSQDGIRRLHNAMLYRAYGNSPALSRMVESTDQGARNMVNAMMQAAPTIAKARGHIASGDMHDADIAADIVAAVEKLNEIRESGGSVADYLAQQGMFEDDLSPVARDLVAFLDEHKRSAKAIATLLKHYYDLLGAQGSPNQADVFGDNSAPDRQQLLRKAEHDYRQQNEAPGQSGLFGQAAESAKRPDEPDSQARQQPAGSSGDETGAGEDAGSAEEQDGLNEDSDGLDEPDYLDDGEELSNEEQEALYHSVMFSRGGSLAEGGESTSSFEATAKENGGERMYAYAKEHGETELAYEQWVQVRTPEFKAWFGDWESLKRGKKFPKVLNPRTGEPLVVYHGTPNDFSEFSYDYVGTQGTADGQGFYFTDDALFTENYQQGSGKSMAVYLNIQHELSADKWTLTKANVKAVLKVLDPKGRDFLSNYGDVDYDGYNAVLNEAVEMELDGSSNDVDFVGNLINSGVEIENAYLALEKAVGASGIIAQQDDGSTHYVVGLRNQIKSATGNKGDFSRNNNDIRYSRSAMKDTAANIRRGREAMNRAMTERADVKRAMYRNDIGWVDFVWGDTGNRLANGKTKGAMGLSHIVDKRMAVDGMSYDEVIQMLTRDAVETIAEGKTTRRIESGKSVRLEVKKDGNTVQLTKREGSNTWLLTAFNDFENQAVEKVRGATQPNLRSSDPIRSRDGMGAPDTSDTLRASREQIKQTRQAVAQAVGKNNLRHIEIVARDDAARPDNAQDLADAQGWYDPQTQKITLIAEALPNKRTAQFVAWHELGHQRIDVDGFAKWRQLFAAAYNGNAVIKQAADNIMKQRQGQKDGAARNKLAAVEEAAADLFAAHQTGDYAAFEARNGVKVPAAMRQGLGGYLARLANHLRSVLAKVMGVQRNSISDADIYGWMKTLEQVDSGVSDGLSGEARYSRSEDTQAKYERRIDDLFAGKTFRDQVRVLDRSDLLDMLGYGDKPVVLVNSKVNADKHKNMDAAAWKKVPEWLDNPSMVFDSVTEQGRLVFVAPETVAGNVVRIILEPKADTLEAHVLVNAYDMEADTTTKPYSSGKYNPLTTFANWRDDGKLQYIDKEKTRLLASRSGLLLPGRLLQPTGMKKILTEKNLQGYRKSNPTYESGAKLSRGAGLSPQERRWLNEQDELQGGVKAYNKMAELLKPVFAKIKLADTSPLEFKQMMRDYRAQLNVAGRTAKEMADAGVKLTAEERKLLSDVLEKELPPGLEISPELQELAGAMREVLTQQSDDLVALQMLSEASRERFKDTYLPRLYQKYMTGDTALDILNKELGRAMRGSLGNTVKGQHLKGRGLFKEVARSRQAKYEAEGWEMRHDYGSKGKKANTVVMWRDYTREERAAMGEERDAMLRFTSGYIKTQSDIAKGVLFKRVDKRREALQRLYDKRGD</sequence>
<evidence type="ECO:0000256" key="1">
    <source>
        <dbReference type="SAM" id="MobiDB-lite"/>
    </source>
</evidence>
<feature type="region of interest" description="Disordered" evidence="1">
    <location>
        <begin position="264"/>
        <end position="343"/>
    </location>
</feature>
<reference evidence="5 6" key="1">
    <citation type="journal article" date="2022" name="Res Sq">
        <title>Evolution of multicellular longitudinally dividing oral cavity symbionts (Neisseriaceae).</title>
        <authorList>
            <person name="Nyongesa S."/>
            <person name="Weber P."/>
            <person name="Bernet E."/>
            <person name="Pullido F."/>
            <person name="Nieckarz M."/>
            <person name="Delaby M."/>
            <person name="Nieves C."/>
            <person name="Viehboeck T."/>
            <person name="Krause N."/>
            <person name="Rivera-Millot A."/>
            <person name="Nakamura A."/>
            <person name="Vischer N."/>
            <person name="VanNieuwenhze M."/>
            <person name="Brun Y."/>
            <person name="Cava F."/>
            <person name="Bulgheresi S."/>
            <person name="Veyrier F."/>
        </authorList>
    </citation>
    <scope>NUCLEOTIDE SEQUENCE [LARGE SCALE GENOMIC DNA]</scope>
    <source>
        <strain evidence="5 6">CCUG 63373m</strain>
    </source>
</reference>
<dbReference type="Pfam" id="PF18760">
    <property type="entry name" value="ART-PolyVal"/>
    <property type="match status" value="1"/>
</dbReference>
<dbReference type="EMBL" id="CP091508">
    <property type="protein sequence ID" value="UOO81255.1"/>
    <property type="molecule type" value="Genomic_DNA"/>
</dbReference>
<dbReference type="InterPro" id="IPR041131">
    <property type="entry name" value="MuF_C"/>
</dbReference>
<evidence type="ECO:0000259" key="3">
    <source>
        <dbReference type="Pfam" id="PF18809"/>
    </source>
</evidence>
<dbReference type="InterPro" id="IPR049522">
    <property type="entry name" value="ART-PolyVal_dom"/>
</dbReference>
<name>A0ABY4DRB7_9NEIS</name>